<keyword evidence="1" id="KW-0808">Transferase</keyword>
<dbReference type="GO" id="GO:0008168">
    <property type="term" value="F:methyltransferase activity"/>
    <property type="evidence" value="ECO:0007669"/>
    <property type="project" value="UniProtKB-KW"/>
</dbReference>
<accession>A0A6H1Z9Q8</accession>
<dbReference type="EMBL" id="MT143974">
    <property type="protein sequence ID" value="QJA44192.1"/>
    <property type="molecule type" value="Genomic_DNA"/>
</dbReference>
<gene>
    <name evidence="1" type="ORF">TM448A00090_0024</name>
</gene>
<protein>
    <submittedName>
        <fullName evidence="1">Putative methyltransferase</fullName>
    </submittedName>
</protein>
<reference evidence="1" key="1">
    <citation type="submission" date="2020-03" db="EMBL/GenBank/DDBJ databases">
        <title>The deep terrestrial virosphere.</title>
        <authorList>
            <person name="Holmfeldt K."/>
            <person name="Nilsson E."/>
            <person name="Simone D."/>
            <person name="Lopez-Fernandez M."/>
            <person name="Wu X."/>
            <person name="de Brujin I."/>
            <person name="Lundin D."/>
            <person name="Andersson A."/>
            <person name="Bertilsson S."/>
            <person name="Dopson M."/>
        </authorList>
    </citation>
    <scope>NUCLEOTIDE SEQUENCE</scope>
    <source>
        <strain evidence="1">TM448A00090</strain>
    </source>
</reference>
<organism evidence="1">
    <name type="scientific">viral metagenome</name>
    <dbReference type="NCBI Taxonomy" id="1070528"/>
    <lineage>
        <taxon>unclassified sequences</taxon>
        <taxon>metagenomes</taxon>
        <taxon>organismal metagenomes</taxon>
    </lineage>
</organism>
<dbReference type="AlphaFoldDB" id="A0A6H1Z9Q8"/>
<keyword evidence="1" id="KW-0489">Methyltransferase</keyword>
<dbReference type="GO" id="GO:0032259">
    <property type="term" value="P:methylation"/>
    <property type="evidence" value="ECO:0007669"/>
    <property type="project" value="UniProtKB-KW"/>
</dbReference>
<evidence type="ECO:0000313" key="1">
    <source>
        <dbReference type="EMBL" id="QJA44192.1"/>
    </source>
</evidence>
<proteinExistence type="predicted"/>
<sequence>MIFNEVATNDLFLENLTGERNKVQTFLKANPQGVVDVGGAMGSWIDEYVSAYLDWNATKYLNGKTKALLFDGNISDYEGWTSILAYVENNGKFSFAVCTQTLEDIRNPSLVLQMLPKIAKQGYIDVPSKYHEFRINEKPDPLSSWGLDSNTIGYTGHRWIMNMVDGIFEMYPKLPFIEHLTGLKWLNSDPPEKLMLCFWWRDDIPFRIIGDDFLGPNPPSVYKMYVEGLRRGL</sequence>
<name>A0A6H1Z9Q8_9ZZZZ</name>